<dbReference type="Gene3D" id="3.30.420.10">
    <property type="entry name" value="Ribonuclease H-like superfamily/Ribonuclease H"/>
    <property type="match status" value="1"/>
</dbReference>
<name>A0A7U8HM36_LISMN</name>
<feature type="non-terminal residue" evidence="3">
    <location>
        <position position="1"/>
    </location>
</feature>
<dbReference type="SUPFAM" id="SSF53098">
    <property type="entry name" value="Ribonuclease H-like"/>
    <property type="match status" value="1"/>
</dbReference>
<dbReference type="GO" id="GO:0003676">
    <property type="term" value="F:nucleic acid binding"/>
    <property type="evidence" value="ECO:0007669"/>
    <property type="project" value="InterPro"/>
</dbReference>
<proteinExistence type="inferred from homology"/>
<dbReference type="PANTHER" id="PTHR35004">
    <property type="entry name" value="TRANSPOSASE RV3428C-RELATED"/>
    <property type="match status" value="1"/>
</dbReference>
<evidence type="ECO:0000256" key="1">
    <source>
        <dbReference type="ARBA" id="ARBA00009277"/>
    </source>
</evidence>
<dbReference type="InterPro" id="IPR012337">
    <property type="entry name" value="RNaseH-like_sf"/>
</dbReference>
<reference evidence="3 4" key="1">
    <citation type="submission" date="2020-01" db="EMBL/GenBank/DDBJ databases">
        <authorList>
            <consortium name="GenomeTrakr: Next Generation Sequencing Network for Food Pathogen Tracability"/>
        </authorList>
    </citation>
    <scope>NUCLEOTIDE SEQUENCE [LARGE SCALE GENOMIC DNA]</scope>
    <source>
        <strain evidence="3 4">FDA00015028</strain>
    </source>
</reference>
<comment type="similarity">
    <text evidence="1">Belongs to the transposase IS21/IS408/IS1162 family.</text>
</comment>
<comment type="caution">
    <text evidence="3">The sequence shown here is derived from an EMBL/GenBank/DDBJ whole genome shotgun (WGS) entry which is preliminary data.</text>
</comment>
<dbReference type="AlphaFoldDB" id="A0A7U8HM36"/>
<dbReference type="NCBIfam" id="NF033546">
    <property type="entry name" value="transpos_IS21"/>
    <property type="match status" value="1"/>
</dbReference>
<evidence type="ECO:0000313" key="3">
    <source>
        <dbReference type="EMBL" id="EDN8270568.1"/>
    </source>
</evidence>
<dbReference type="GO" id="GO:0015074">
    <property type="term" value="P:DNA integration"/>
    <property type="evidence" value="ECO:0007669"/>
    <property type="project" value="InterPro"/>
</dbReference>
<dbReference type="Pfam" id="PF00665">
    <property type="entry name" value="rve"/>
    <property type="match status" value="1"/>
</dbReference>
<dbReference type="Pfam" id="PF22483">
    <property type="entry name" value="Mu-transpos_C_2"/>
    <property type="match status" value="1"/>
</dbReference>
<evidence type="ECO:0000259" key="2">
    <source>
        <dbReference type="PROSITE" id="PS50994"/>
    </source>
</evidence>
<evidence type="ECO:0000313" key="4">
    <source>
        <dbReference type="Proteomes" id="UP000467247"/>
    </source>
</evidence>
<dbReference type="InterPro" id="IPR054353">
    <property type="entry name" value="IstA-like_C"/>
</dbReference>
<dbReference type="InterPro" id="IPR036397">
    <property type="entry name" value="RNaseH_sf"/>
</dbReference>
<feature type="domain" description="Integrase catalytic" evidence="2">
    <location>
        <begin position="47"/>
        <end position="237"/>
    </location>
</feature>
<dbReference type="Proteomes" id="UP000467247">
    <property type="component" value="Unassembled WGS sequence"/>
</dbReference>
<gene>
    <name evidence="3" type="ORF">GT011_14555</name>
</gene>
<dbReference type="InterPro" id="IPR001584">
    <property type="entry name" value="Integrase_cat-core"/>
</dbReference>
<dbReference type="PROSITE" id="PS50994">
    <property type="entry name" value="INTEGRASE"/>
    <property type="match status" value="1"/>
</dbReference>
<organism evidence="3 4">
    <name type="scientific">Listeria monocytogenes</name>
    <dbReference type="NCBI Taxonomy" id="1639"/>
    <lineage>
        <taxon>Bacteria</taxon>
        <taxon>Bacillati</taxon>
        <taxon>Bacillota</taxon>
        <taxon>Bacilli</taxon>
        <taxon>Bacillales</taxon>
        <taxon>Listeriaceae</taxon>
        <taxon>Listeria</taxon>
    </lineage>
</organism>
<dbReference type="EMBL" id="AANCZP010000006">
    <property type="protein sequence ID" value="EDN8270568.1"/>
    <property type="molecule type" value="Genomic_DNA"/>
</dbReference>
<accession>A0A7U8HM36</accession>
<sequence length="339" mass="40034">DKLELNCSAASIFYFLGKKGYKGSYTTIKRYCRKYREEKVQKATIRIETTPGLSAQVDWKENVKMVSRDGEVFYFNIFLYILGYSRMKYLELTFDRTQPTVFQCLVNAFEYCGNGIPQEIWFDNMKTVVDRSKSQFTQTVFNEKFRQFAKDAGFHPIACRPFRPQTKGKVEALARTVERLMVFNYEFTDVQELKQIIYELMQDLNGSVSQAIHNKPTVLLKEELPILAPIHRLELLSYVSRNKRLLRKVSMESMVQYQNAKYSVPVKYIGKEVTLDIRRDNLFVWYGDKCIRTHPISEKALNYQREDSLEILRSDVFKYLEDEELERFVDDNLHAYDDL</sequence>
<dbReference type="PANTHER" id="PTHR35004:SF6">
    <property type="entry name" value="TRANSPOSASE"/>
    <property type="match status" value="1"/>
</dbReference>
<protein>
    <submittedName>
        <fullName evidence="3">IS21 family transposase</fullName>
    </submittedName>
</protein>